<accession>N6UF23</accession>
<dbReference type="PANTHER" id="PTHR21879">
    <property type="entry name" value="FI03362P-RELATED-RELATED"/>
    <property type="match status" value="1"/>
</dbReference>
<dbReference type="Pfam" id="PF07898">
    <property type="entry name" value="DUF1676"/>
    <property type="match status" value="1"/>
</dbReference>
<organism evidence="1">
    <name type="scientific">Dendroctonus ponderosae</name>
    <name type="common">Mountain pine beetle</name>
    <dbReference type="NCBI Taxonomy" id="77166"/>
    <lineage>
        <taxon>Eukaryota</taxon>
        <taxon>Metazoa</taxon>
        <taxon>Ecdysozoa</taxon>
        <taxon>Arthropoda</taxon>
        <taxon>Hexapoda</taxon>
        <taxon>Insecta</taxon>
        <taxon>Pterygota</taxon>
        <taxon>Neoptera</taxon>
        <taxon>Endopterygota</taxon>
        <taxon>Coleoptera</taxon>
        <taxon>Polyphaga</taxon>
        <taxon>Cucujiformia</taxon>
        <taxon>Curculionidae</taxon>
        <taxon>Scolytinae</taxon>
        <taxon>Dendroctonus</taxon>
    </lineage>
</organism>
<gene>
    <name evidence="1" type="ORF">YQE_04410</name>
</gene>
<dbReference type="InterPro" id="IPR012464">
    <property type="entry name" value="DUF1676"/>
</dbReference>
<dbReference type="AlphaFoldDB" id="N6UF23"/>
<feature type="non-terminal residue" evidence="1">
    <location>
        <position position="1"/>
    </location>
</feature>
<dbReference type="OrthoDB" id="6627399at2759"/>
<name>N6UF23_DENPD</name>
<protein>
    <submittedName>
        <fullName evidence="1">Uncharacterized protein</fullName>
    </submittedName>
</protein>
<reference evidence="1" key="1">
    <citation type="journal article" date="2013" name="Genome Biol.">
        <title>Draft genome of the mountain pine beetle, Dendroctonus ponderosae Hopkins, a major forest pest.</title>
        <authorList>
            <person name="Keeling C.I."/>
            <person name="Yuen M.M."/>
            <person name="Liao N.Y."/>
            <person name="Docking T.R."/>
            <person name="Chan S.K."/>
            <person name="Taylor G.A."/>
            <person name="Palmquist D.L."/>
            <person name="Jackman S.D."/>
            <person name="Nguyen A."/>
            <person name="Li M."/>
            <person name="Henderson H."/>
            <person name="Janes J.K."/>
            <person name="Zhao Y."/>
            <person name="Pandoh P."/>
            <person name="Moore R."/>
            <person name="Sperling F.A."/>
            <person name="Huber D.P."/>
            <person name="Birol I."/>
            <person name="Jones S.J."/>
            <person name="Bohlmann J."/>
        </authorList>
    </citation>
    <scope>NUCLEOTIDE SEQUENCE</scope>
</reference>
<evidence type="ECO:0000313" key="1">
    <source>
        <dbReference type="EMBL" id="ENN79226.1"/>
    </source>
</evidence>
<sequence>MDAANWMDRFGVNREFSIIPGVTMVTSKSVKVQNNDIALDAARQFPEDADSRTNQYLLRKLENFLDSHSLNVNLSMVLNDQSEVSARAKDKKGGDTKTILTTGIMIVAVFTQLALWGLAVLGGKALIISAISLLFSGILGIKELTSKENVHVAQPAPHRASDGWESYPGHSRSSNFINPVEVEKTKYSKDK</sequence>
<dbReference type="EMBL" id="KB740735">
    <property type="protein sequence ID" value="ENN79226.1"/>
    <property type="molecule type" value="Genomic_DNA"/>
</dbReference>
<dbReference type="PANTHER" id="PTHR21879:SF9">
    <property type="entry name" value="OSIRIS 16"/>
    <property type="match status" value="1"/>
</dbReference>
<proteinExistence type="predicted"/>
<dbReference type="HOGENOM" id="CLU_1422842_0_0_1"/>
<dbReference type="GO" id="GO:0016020">
    <property type="term" value="C:membrane"/>
    <property type="evidence" value="ECO:0007669"/>
    <property type="project" value="TreeGrafter"/>
</dbReference>